<dbReference type="InterPro" id="IPR017937">
    <property type="entry name" value="Thioredoxin_CS"/>
</dbReference>
<comment type="subcellular location">
    <subcellularLocation>
        <location evidence="1">Cell envelope</location>
    </subcellularLocation>
</comment>
<dbReference type="GO" id="GO:0017004">
    <property type="term" value="P:cytochrome complex assembly"/>
    <property type="evidence" value="ECO:0007669"/>
    <property type="project" value="UniProtKB-KW"/>
</dbReference>
<dbReference type="GO" id="GO:0030313">
    <property type="term" value="C:cell envelope"/>
    <property type="evidence" value="ECO:0007669"/>
    <property type="project" value="UniProtKB-SubCell"/>
</dbReference>
<feature type="domain" description="Thioredoxin" evidence="4">
    <location>
        <begin position="37"/>
        <end position="178"/>
    </location>
</feature>
<protein>
    <submittedName>
        <fullName evidence="5">Thioredoxin</fullName>
    </submittedName>
</protein>
<dbReference type="OrthoDB" id="9811352at2"/>
<dbReference type="InterPro" id="IPR050553">
    <property type="entry name" value="Thioredoxin_ResA/DsbE_sf"/>
</dbReference>
<dbReference type="eggNOG" id="COG0526">
    <property type="taxonomic scope" value="Bacteria"/>
</dbReference>
<dbReference type="PANTHER" id="PTHR42852:SF13">
    <property type="entry name" value="PROTEIN DIPZ"/>
    <property type="match status" value="1"/>
</dbReference>
<dbReference type="STRING" id="1000565.METUNv1_02084"/>
<dbReference type="Proteomes" id="UP000005019">
    <property type="component" value="Unassembled WGS sequence"/>
</dbReference>
<organism evidence="5 6">
    <name type="scientific">Methyloversatilis universalis (strain ATCC BAA-1314 / DSM 25237 / JCM 13912 / CCUG 52030 / FAM5)</name>
    <dbReference type="NCBI Taxonomy" id="1000565"/>
    <lineage>
        <taxon>Bacteria</taxon>
        <taxon>Pseudomonadati</taxon>
        <taxon>Pseudomonadota</taxon>
        <taxon>Betaproteobacteria</taxon>
        <taxon>Nitrosomonadales</taxon>
        <taxon>Sterolibacteriaceae</taxon>
        <taxon>Methyloversatilis</taxon>
    </lineage>
</organism>
<dbReference type="GO" id="GO:0015036">
    <property type="term" value="F:disulfide oxidoreductase activity"/>
    <property type="evidence" value="ECO:0007669"/>
    <property type="project" value="UniProtKB-ARBA"/>
</dbReference>
<gene>
    <name evidence="5" type="ORF">METUNv1_02084</name>
</gene>
<keyword evidence="6" id="KW-1185">Reference proteome</keyword>
<dbReference type="SUPFAM" id="SSF52833">
    <property type="entry name" value="Thioredoxin-like"/>
    <property type="match status" value="1"/>
</dbReference>
<keyword evidence="3" id="KW-0676">Redox-active center</keyword>
<comment type="caution">
    <text evidence="5">The sequence shown here is derived from an EMBL/GenBank/DDBJ whole genome shotgun (WGS) entry which is preliminary data.</text>
</comment>
<evidence type="ECO:0000256" key="3">
    <source>
        <dbReference type="ARBA" id="ARBA00023284"/>
    </source>
</evidence>
<evidence type="ECO:0000259" key="4">
    <source>
        <dbReference type="PROSITE" id="PS51352"/>
    </source>
</evidence>
<evidence type="ECO:0000256" key="1">
    <source>
        <dbReference type="ARBA" id="ARBA00004196"/>
    </source>
</evidence>
<dbReference type="InterPro" id="IPR013740">
    <property type="entry name" value="Redoxin"/>
</dbReference>
<name>F5RCS9_METUF</name>
<evidence type="ECO:0000313" key="5">
    <source>
        <dbReference type="EMBL" id="EGK71580.1"/>
    </source>
</evidence>
<dbReference type="EMBL" id="AFHG01000049">
    <property type="protein sequence ID" value="EGK71580.1"/>
    <property type="molecule type" value="Genomic_DNA"/>
</dbReference>
<dbReference type="PROSITE" id="PS51352">
    <property type="entry name" value="THIOREDOXIN_2"/>
    <property type="match status" value="1"/>
</dbReference>
<dbReference type="PANTHER" id="PTHR42852">
    <property type="entry name" value="THIOL:DISULFIDE INTERCHANGE PROTEIN DSBE"/>
    <property type="match status" value="1"/>
</dbReference>
<dbReference type="PROSITE" id="PS00194">
    <property type="entry name" value="THIOREDOXIN_1"/>
    <property type="match status" value="1"/>
</dbReference>
<sequence length="178" mass="19632">MNRWTRRGLIAAVIAGAGVAGIWFGKSRLPALSPATAGDAERLEAMKLADAEGRPMPFSAWRDKVRVVNFWATWCAPCREEMPAFSRLSEKYASRGVQFVGISIDNADNVRRYLQEEKIAYPLLIGGADAIQLSSDLGNAQQAMPFTVIFSRDGQIVERKLGAYKEAELDAILQARAR</sequence>
<dbReference type="Gene3D" id="3.40.30.10">
    <property type="entry name" value="Glutaredoxin"/>
    <property type="match status" value="1"/>
</dbReference>
<dbReference type="Pfam" id="PF08534">
    <property type="entry name" value="Redoxin"/>
    <property type="match status" value="1"/>
</dbReference>
<evidence type="ECO:0000313" key="6">
    <source>
        <dbReference type="Proteomes" id="UP000005019"/>
    </source>
</evidence>
<dbReference type="RefSeq" id="WP_008061399.1">
    <property type="nucleotide sequence ID" value="NZ_AFHG01000049.1"/>
</dbReference>
<proteinExistence type="predicted"/>
<reference evidence="5 6" key="1">
    <citation type="journal article" date="2011" name="J. Bacteriol.">
        <title>Genome sequence of Methyloversatilis universalis FAM5T, a methylotrophic representative of the order Rhodocyclales.</title>
        <authorList>
            <person name="Kittichotirat W."/>
            <person name="Good N.M."/>
            <person name="Hall R."/>
            <person name="Bringel F."/>
            <person name="Lajus A."/>
            <person name="Medigue C."/>
            <person name="Smalley N.E."/>
            <person name="Beck D."/>
            <person name="Bumgarner R."/>
            <person name="Vuilleumier S."/>
            <person name="Kalyuzhnaya M.G."/>
        </authorList>
    </citation>
    <scope>NUCLEOTIDE SEQUENCE [LARGE SCALE GENOMIC DNA]</scope>
    <source>
        <strain evidence="6">ATCC BAA-1314 / JCM 13912 / FAM5</strain>
    </source>
</reference>
<dbReference type="AlphaFoldDB" id="F5RCS9"/>
<dbReference type="InterPro" id="IPR013766">
    <property type="entry name" value="Thioredoxin_domain"/>
</dbReference>
<dbReference type="CDD" id="cd02966">
    <property type="entry name" value="TlpA_like_family"/>
    <property type="match status" value="1"/>
</dbReference>
<accession>F5RCS9</accession>
<evidence type="ECO:0000256" key="2">
    <source>
        <dbReference type="ARBA" id="ARBA00022748"/>
    </source>
</evidence>
<keyword evidence="2" id="KW-0201">Cytochrome c-type biogenesis</keyword>
<dbReference type="InterPro" id="IPR036249">
    <property type="entry name" value="Thioredoxin-like_sf"/>
</dbReference>